<geneLocation type="plasmid" evidence="1 2">
    <name>P2</name>
</geneLocation>
<organism evidence="1 2">
    <name type="scientific">Deinococcus gobiensis (strain DSM 21396 / JCM 16679 / CGMCC 1.7299 / I-0)</name>
    <dbReference type="NCBI Taxonomy" id="745776"/>
    <lineage>
        <taxon>Bacteria</taxon>
        <taxon>Thermotogati</taxon>
        <taxon>Deinococcota</taxon>
        <taxon>Deinococci</taxon>
        <taxon>Deinococcales</taxon>
        <taxon>Deinococcaceae</taxon>
        <taxon>Deinococcus</taxon>
    </lineage>
</organism>
<dbReference type="EMBL" id="CP002193">
    <property type="protein sequence ID" value="AFD27582.1"/>
    <property type="molecule type" value="Genomic_DNA"/>
</dbReference>
<name>H8H235_DEIGI</name>
<keyword evidence="1" id="KW-0614">Plasmid</keyword>
<protein>
    <submittedName>
        <fullName evidence="1">Uncharacterized protein</fullName>
    </submittedName>
</protein>
<gene>
    <name evidence="1" type="ordered locus">DGo_PB0313</name>
</gene>
<evidence type="ECO:0000313" key="2">
    <source>
        <dbReference type="Proteomes" id="UP000007575"/>
    </source>
</evidence>
<proteinExistence type="predicted"/>
<dbReference type="HOGENOM" id="CLU_3098034_0_0_0"/>
<keyword evidence="2" id="KW-1185">Reference proteome</keyword>
<dbReference type="Proteomes" id="UP000007575">
    <property type="component" value="Plasmid P2"/>
</dbReference>
<evidence type="ECO:0000313" key="1">
    <source>
        <dbReference type="EMBL" id="AFD27582.1"/>
    </source>
</evidence>
<dbReference type="AlphaFoldDB" id="H8H235"/>
<accession>H8H235</accession>
<reference evidence="1 2" key="1">
    <citation type="journal article" date="2012" name="PLoS ONE">
        <title>Genome sequence and transcriptome analysis of the radioresistant bacterium Deinococcus gobiensis: insights into the extreme environmental adaptations.</title>
        <authorList>
            <person name="Yuan M."/>
            <person name="Chen M."/>
            <person name="Zhang W."/>
            <person name="Lu W."/>
            <person name="Wang J."/>
            <person name="Yang M."/>
            <person name="Zhao P."/>
            <person name="Tang R."/>
            <person name="Li X."/>
            <person name="Hao Y."/>
            <person name="Zhou Z."/>
            <person name="Zhan Y."/>
            <person name="Yu H."/>
            <person name="Teng C."/>
            <person name="Yan Y."/>
            <person name="Ping S."/>
            <person name="Wang Y."/>
            <person name="Lin M."/>
        </authorList>
    </citation>
    <scope>NUCLEOTIDE SEQUENCE [LARGE SCALE GENOMIC DNA]</scope>
    <source>
        <strain evidence="2">DSM 21396 / JCM 16679 / CGMCC 1.7299 / I-0</strain>
        <plasmid evidence="1">P2</plasmid>
    </source>
</reference>
<sequence>MLWGNCSQTAHSTHDDDLLVGDDSHLTKPYPASIREMKCRKRLKIDRELYV</sequence>
<dbReference type="KEGG" id="dgo:DGo_PB0313"/>